<dbReference type="Proteomes" id="UP000294543">
    <property type="component" value="Unassembled WGS sequence"/>
</dbReference>
<dbReference type="PANTHER" id="PTHR46082">
    <property type="entry name" value="ATP/GTP-BINDING PROTEIN-RELATED"/>
    <property type="match status" value="1"/>
</dbReference>
<dbReference type="Gene3D" id="3.40.50.300">
    <property type="entry name" value="P-loop containing nucleotide triphosphate hydrolases"/>
    <property type="match status" value="1"/>
</dbReference>
<organism evidence="2 3">
    <name type="scientific">Nonomuraea diastatica</name>
    <dbReference type="NCBI Taxonomy" id="1848329"/>
    <lineage>
        <taxon>Bacteria</taxon>
        <taxon>Bacillati</taxon>
        <taxon>Actinomycetota</taxon>
        <taxon>Actinomycetes</taxon>
        <taxon>Streptosporangiales</taxon>
        <taxon>Streptosporangiaceae</taxon>
        <taxon>Nonomuraea</taxon>
    </lineage>
</organism>
<comment type="caution">
    <text evidence="2">The sequence shown here is derived from an EMBL/GenBank/DDBJ whole genome shotgun (WGS) entry which is preliminary data.</text>
</comment>
<dbReference type="PANTHER" id="PTHR46082:SF6">
    <property type="entry name" value="AAA+ ATPASE DOMAIN-CONTAINING PROTEIN-RELATED"/>
    <property type="match status" value="1"/>
</dbReference>
<dbReference type="InterPro" id="IPR027417">
    <property type="entry name" value="P-loop_NTPase"/>
</dbReference>
<dbReference type="AlphaFoldDB" id="A0A4R4X3S6"/>
<reference evidence="2 3" key="1">
    <citation type="submission" date="2019-03" db="EMBL/GenBank/DDBJ databases">
        <title>Draft genome sequences of novel Actinobacteria.</title>
        <authorList>
            <person name="Sahin N."/>
            <person name="Ay H."/>
            <person name="Saygin H."/>
        </authorList>
    </citation>
    <scope>NUCLEOTIDE SEQUENCE [LARGE SCALE GENOMIC DNA]</scope>
    <source>
        <strain evidence="2 3">KC712</strain>
    </source>
</reference>
<dbReference type="InterPro" id="IPR011990">
    <property type="entry name" value="TPR-like_helical_dom_sf"/>
</dbReference>
<dbReference type="EMBL" id="SMKP01000008">
    <property type="protein sequence ID" value="TDD24951.1"/>
    <property type="molecule type" value="Genomic_DNA"/>
</dbReference>
<evidence type="ECO:0000256" key="1">
    <source>
        <dbReference type="SAM" id="MobiDB-lite"/>
    </source>
</evidence>
<feature type="region of interest" description="Disordered" evidence="1">
    <location>
        <begin position="556"/>
        <end position="600"/>
    </location>
</feature>
<dbReference type="OrthoDB" id="127785at2"/>
<dbReference type="Pfam" id="PF13374">
    <property type="entry name" value="TPR_10"/>
    <property type="match status" value="2"/>
</dbReference>
<dbReference type="InterPro" id="IPR053137">
    <property type="entry name" value="NLR-like"/>
</dbReference>
<dbReference type="SUPFAM" id="SSF48452">
    <property type="entry name" value="TPR-like"/>
    <property type="match status" value="1"/>
</dbReference>
<gene>
    <name evidence="2" type="ORF">E1294_04520</name>
</gene>
<dbReference type="PRINTS" id="PR00364">
    <property type="entry name" value="DISEASERSIST"/>
</dbReference>
<dbReference type="SUPFAM" id="SSF52540">
    <property type="entry name" value="P-loop containing nucleoside triphosphate hydrolases"/>
    <property type="match status" value="1"/>
</dbReference>
<evidence type="ECO:0000313" key="2">
    <source>
        <dbReference type="EMBL" id="TDD24951.1"/>
    </source>
</evidence>
<name>A0A4R4X3S6_9ACTN</name>
<protein>
    <submittedName>
        <fullName evidence="2">Tetratricopeptide repeat protein</fullName>
    </submittedName>
</protein>
<dbReference type="Gene3D" id="1.25.40.10">
    <property type="entry name" value="Tetratricopeptide repeat domain"/>
    <property type="match status" value="1"/>
</dbReference>
<sequence length="600" mass="63877">MLSSEVRPRASAVPVLRAPIGRLPQVRGREDLLLRLERRLAEPDGAFHVLGGLGGVGKTTVALALAERARRTGRRVWWIAATDAQTVTSSLLALAAELGASAIEVEEARAGRRDPADVLWTRLEERTGWLLVLDGADDPHALEVAGAPVRDATGWLRPTTSGLVVVTTRVVEQRVWGRCGRVHHVLCVNEGDGARMLLDLAGDAGTLEQAGAVARRLGGLPLALSHAGNHLASPFSKERTFPDYLLALDDRFPALLGGGGGGGGGGEPSITTTWEISLDALAERGCRQARPLLRVLACLAPGVGVDAALLDAAPLGEICGGEHNVRPGLEALRSMGLIQARAPAGMLVVHPLVAEASRTHVTPDITTVAVALVRGAMSGRRHDTPCDWPAWQELMPHLRALLSIAPTALAERALVELAELVSRACGALRASGYYAAAAELATSSLGQADVLGAGHPRVLALRHQRGAAWASMTRAVEAEAELAHVLRARAELLGEDHPDTLATRHEFGFALFEQGRYVEAHGCYEQTLSTRTRVLGPDHPDTLTTWHEIGRVLAMRARPPQRGRGGVPEGGGGARPCPRPRASRHPGQPLLPHPRRRRSR</sequence>
<evidence type="ECO:0000313" key="3">
    <source>
        <dbReference type="Proteomes" id="UP000294543"/>
    </source>
</evidence>
<feature type="compositionally biased region" description="Gly residues" evidence="1">
    <location>
        <begin position="563"/>
        <end position="574"/>
    </location>
</feature>
<proteinExistence type="predicted"/>
<dbReference type="GO" id="GO:0043531">
    <property type="term" value="F:ADP binding"/>
    <property type="evidence" value="ECO:0007669"/>
    <property type="project" value="InterPro"/>
</dbReference>
<dbReference type="RefSeq" id="WP_132504749.1">
    <property type="nucleotide sequence ID" value="NZ_SMKP01000008.1"/>
</dbReference>
<keyword evidence="3" id="KW-1185">Reference proteome</keyword>
<accession>A0A4R4X3S6</accession>